<feature type="region of interest" description="Disordered" evidence="5">
    <location>
        <begin position="163"/>
        <end position="262"/>
    </location>
</feature>
<feature type="compositionally biased region" description="Low complexity" evidence="5">
    <location>
        <begin position="542"/>
        <end position="564"/>
    </location>
</feature>
<feature type="region of interest" description="Disordered" evidence="5">
    <location>
        <begin position="80"/>
        <end position="146"/>
    </location>
</feature>
<dbReference type="PROSITE" id="PS01359">
    <property type="entry name" value="ZF_PHD_1"/>
    <property type="match status" value="1"/>
</dbReference>
<dbReference type="PANTHER" id="PTHR47636">
    <property type="entry name" value="TRANSCRIPTIONAL REGULATORY PROTEIN RCO1"/>
    <property type="match status" value="1"/>
</dbReference>
<dbReference type="PROSITE" id="PS50873">
    <property type="entry name" value="PEROXIDASE_4"/>
    <property type="match status" value="1"/>
</dbReference>
<feature type="compositionally biased region" description="Polar residues" evidence="5">
    <location>
        <begin position="876"/>
        <end position="889"/>
    </location>
</feature>
<feature type="compositionally biased region" description="Polar residues" evidence="5">
    <location>
        <begin position="512"/>
        <end position="529"/>
    </location>
</feature>
<name>A0ABR3YNM1_9PEZI</name>
<evidence type="ECO:0000256" key="2">
    <source>
        <dbReference type="ARBA" id="ARBA00022771"/>
    </source>
</evidence>
<evidence type="ECO:0000256" key="1">
    <source>
        <dbReference type="ARBA" id="ARBA00022723"/>
    </source>
</evidence>
<dbReference type="InterPro" id="IPR052819">
    <property type="entry name" value="Chromatin_regulatory_protein"/>
</dbReference>
<feature type="compositionally biased region" description="Basic residues" evidence="5">
    <location>
        <begin position="1000"/>
        <end position="1012"/>
    </location>
</feature>
<feature type="region of interest" description="Disordered" evidence="5">
    <location>
        <begin position="736"/>
        <end position="795"/>
    </location>
</feature>
<feature type="region of interest" description="Disordered" evidence="5">
    <location>
        <begin position="1490"/>
        <end position="1530"/>
    </location>
</feature>
<feature type="compositionally biased region" description="Polar residues" evidence="5">
    <location>
        <begin position="240"/>
        <end position="250"/>
    </location>
</feature>
<dbReference type="SUPFAM" id="SSF57903">
    <property type="entry name" value="FYVE/PHD zinc finger"/>
    <property type="match status" value="2"/>
</dbReference>
<gene>
    <name evidence="8" type="ORF">Cpir12675_005754</name>
</gene>
<feature type="compositionally biased region" description="Polar residues" evidence="5">
    <location>
        <begin position="1388"/>
        <end position="1400"/>
    </location>
</feature>
<evidence type="ECO:0000256" key="4">
    <source>
        <dbReference type="PROSITE-ProRule" id="PRU00146"/>
    </source>
</evidence>
<accession>A0ABR3YNM1</accession>
<organism evidence="8 9">
    <name type="scientific">Ceratocystis pirilliformis</name>
    <dbReference type="NCBI Taxonomy" id="259994"/>
    <lineage>
        <taxon>Eukaryota</taxon>
        <taxon>Fungi</taxon>
        <taxon>Dikarya</taxon>
        <taxon>Ascomycota</taxon>
        <taxon>Pezizomycotina</taxon>
        <taxon>Sordariomycetes</taxon>
        <taxon>Hypocreomycetidae</taxon>
        <taxon>Microascales</taxon>
        <taxon>Ceratocystidaceae</taxon>
        <taxon>Ceratocystis</taxon>
    </lineage>
</organism>
<dbReference type="InterPro" id="IPR001965">
    <property type="entry name" value="Znf_PHD"/>
</dbReference>
<dbReference type="PROSITE" id="PS50016">
    <property type="entry name" value="ZF_PHD_2"/>
    <property type="match status" value="1"/>
</dbReference>
<dbReference type="PANTHER" id="PTHR47636:SF1">
    <property type="entry name" value="TRANSCRIPTIONAL REGULATORY PROTEIN RCO1"/>
    <property type="match status" value="1"/>
</dbReference>
<feature type="compositionally biased region" description="Polar residues" evidence="5">
    <location>
        <begin position="901"/>
        <end position="911"/>
    </location>
</feature>
<keyword evidence="1" id="KW-0479">Metal-binding</keyword>
<feature type="region of interest" description="Disordered" evidence="5">
    <location>
        <begin position="415"/>
        <end position="597"/>
    </location>
</feature>
<keyword evidence="9" id="KW-1185">Reference proteome</keyword>
<feature type="region of interest" description="Disordered" evidence="5">
    <location>
        <begin position="609"/>
        <end position="692"/>
    </location>
</feature>
<dbReference type="InterPro" id="IPR019786">
    <property type="entry name" value="Zinc_finger_PHD-type_CS"/>
</dbReference>
<feature type="compositionally biased region" description="Polar residues" evidence="5">
    <location>
        <begin position="14"/>
        <end position="32"/>
    </location>
</feature>
<feature type="region of interest" description="Disordered" evidence="5">
    <location>
        <begin position="1370"/>
        <end position="1400"/>
    </location>
</feature>
<keyword evidence="2 4" id="KW-0863">Zinc-finger</keyword>
<comment type="caution">
    <text evidence="8">The sequence shown here is derived from an EMBL/GenBank/DDBJ whole genome shotgun (WGS) entry which is preliminary data.</text>
</comment>
<feature type="compositionally biased region" description="Polar residues" evidence="5">
    <location>
        <begin position="109"/>
        <end position="120"/>
    </location>
</feature>
<dbReference type="InterPro" id="IPR002016">
    <property type="entry name" value="Haem_peroxidase"/>
</dbReference>
<feature type="compositionally biased region" description="Basic and acidic residues" evidence="5">
    <location>
        <begin position="1512"/>
        <end position="1521"/>
    </location>
</feature>
<sequence length="1574" mass="166797">MSTRATRSRIASPAQAQGQGMNSSTNIQSETTPKGAASSGDSSRSFLQRWLEPEIQNKASFEEHGLMRCGVLENMAALGTLPKLPPKKRAQQNSKSATPMATPAIGSRASMTTAGSTLPDRQSDKQPVRKIILHPPASASKSKRTTDIDYAADGNIGANVEIMASNSSASKPGGRKTTSKDFAPPEDENDDDYRPTVKKPRPGASASGNDNSSASSNANSATTTSIPRRHAASASASAANPGQLSLSVSTEPKPGLGKDSSATLTATDLIMTTPTPTGRKKRAAASVAAAAAAKSASLEAAAETVKALVHKAESQGRHATARTLQAAYNENAGDAEFLSVIDKIYRQRSRQSDTSMWAQYERLIGEKRRERRENYSALGDGYDDNDYIESDDDDYNSEVTATAIVGGVQIQRTMHRGVPGSDCNSPVGTHGHGALGFGESVSDSATSAGAQAKSARKRRAGVSRDVRNSGSSGFELGSGSGSTVADHSSLGLDQFQPGWGPRSSTATSARTCSISGPNASKTTITTAANSSGSKKKKSAMRNSSISNNSNNTTITNTITTTISSRKPETSVMLGEPQRHHSSHGRENSDQASSQSQLTPFTRVIKLKSRVSLPSSASPRTPASAKAEKEIADSADEEEDGGDDVSPSSPCTASRNVAADRASSSDPSKAFANVRSSKPRSLSLSSDSSLSSLSSVDENLLLSEDENTAALQRDHGHNYNEQRPQGQPMMTKNAKLVSSANHRGGIKGTKSRVNKSKGTTTATATNSTSINLSAGSNSAKHRSSSASTLSLSSSQPTTISDFFRRTAQLHQEYKAKLDASSCTAPLNPSSHSSSPLVTSPSQHHASLVEEAEKAKLDSVAELRRACIENTTVLTPNTSSSIREATSQAHEASSFRLRPLPPQINQSAPTPTSIEAIDDTMSNKRRTAPAPGTASTSSTSSLSSMSSTALSLSIPSASGARATRSSLKRPHEGDDAALEASPPRPVSHTPSRAVTPSLPPSKKQRMGPRVKLSPKKGSATFAGAPRPSSRSGNDSGLSQDNDDFCSACGASGELLCCDNCVKSFHFGCIDVESDKLPDQWFCWECRITRVPSTLQLSPVRGCFAALEVVLERNNPRAFQLPHHIQTLFEGVKVAADGTYEDVLPLTKKRDRKTEDFTDWYKLRDGDSIVLCKACHKSADTIRPIIPCSKCGLHWHLDCLDEPLTVPPVLKTWNCPLHVEPDALAMLISGPAHRYRRIKNVPVIPPMFARGNHNNGILEIEDDLDGLQNEYEQNLQQSRNAGWADPQSFGRTYRLKASAVVKDFIESVTISKRPGTLAEKLLKTIWLEKKLEKKKADEGRSLFQDCSIPEAEAALVIATMAHAPDLTVAHASPATPTLKSTEPLAIPASPAPTNSSKTDSDYNPSLASLNSSASAATASMAKEDVLSLIARQSTNLIAGGGPLSESTKSFLRGAVLQIQLALGDDAPTPPLDPTKSLPPSPIHAHSHVVRFESALSSSQDPMQADGSDSMMTDLPRSEAGREPTEPATASPEVRVQVHARKAGDDGSFCGTANRQRSGVVIVDDEAMSDDVTAIPEI</sequence>
<keyword evidence="3" id="KW-0862">Zinc</keyword>
<feature type="region of interest" description="Disordered" evidence="5">
    <location>
        <begin position="820"/>
        <end position="845"/>
    </location>
</feature>
<dbReference type="Pfam" id="PF00628">
    <property type="entry name" value="PHD"/>
    <property type="match status" value="1"/>
</dbReference>
<feature type="compositionally biased region" description="Low complexity" evidence="5">
    <location>
        <begin position="502"/>
        <end position="511"/>
    </location>
</feature>
<reference evidence="8 9" key="1">
    <citation type="journal article" date="2024" name="IMA Fungus">
        <title>IMA Genome - F19 : A genome assembly and annotation guide to empower mycologists, including annotated draft genome sequences of Ceratocystis pirilliformis, Diaporthe australafricana, Fusarium ophioides, Paecilomyces lecythidis, and Sporothrix stenoceras.</title>
        <authorList>
            <person name="Aylward J."/>
            <person name="Wilson A.M."/>
            <person name="Visagie C.M."/>
            <person name="Spraker J."/>
            <person name="Barnes I."/>
            <person name="Buitendag C."/>
            <person name="Ceriani C."/>
            <person name="Del Mar Angel L."/>
            <person name="du Plessis D."/>
            <person name="Fuchs T."/>
            <person name="Gasser K."/>
            <person name="Kramer D."/>
            <person name="Li W."/>
            <person name="Munsamy K."/>
            <person name="Piso A."/>
            <person name="Price J.L."/>
            <person name="Sonnekus B."/>
            <person name="Thomas C."/>
            <person name="van der Nest A."/>
            <person name="van Dijk A."/>
            <person name="van Heerden A."/>
            <person name="van Vuuren N."/>
            <person name="Yilmaz N."/>
            <person name="Duong T.A."/>
            <person name="van der Merwe N.A."/>
            <person name="Wingfield M.J."/>
            <person name="Wingfield B.D."/>
        </authorList>
    </citation>
    <scope>NUCLEOTIDE SEQUENCE [LARGE SCALE GENOMIC DNA]</scope>
    <source>
        <strain evidence="8 9">CMW 12675</strain>
    </source>
</reference>
<dbReference type="Gene3D" id="3.30.40.10">
    <property type="entry name" value="Zinc/RING finger domain, C3HC4 (zinc finger)"/>
    <property type="match status" value="2"/>
</dbReference>
<evidence type="ECO:0000256" key="3">
    <source>
        <dbReference type="ARBA" id="ARBA00022833"/>
    </source>
</evidence>
<dbReference type="SMART" id="SM00249">
    <property type="entry name" value="PHD"/>
    <property type="match status" value="2"/>
</dbReference>
<feature type="compositionally biased region" description="Low complexity" evidence="5">
    <location>
        <begin position="926"/>
        <end position="956"/>
    </location>
</feature>
<feature type="domain" description="PHD-type" evidence="6">
    <location>
        <begin position="1040"/>
        <end position="1086"/>
    </location>
</feature>
<dbReference type="CDD" id="cd15534">
    <property type="entry name" value="PHD2_PHF12_Rco1"/>
    <property type="match status" value="1"/>
</dbReference>
<dbReference type="InterPro" id="IPR011011">
    <property type="entry name" value="Znf_FYVE_PHD"/>
</dbReference>
<feature type="region of interest" description="Disordered" evidence="5">
    <location>
        <begin position="876"/>
        <end position="1034"/>
    </location>
</feature>
<protein>
    <recommendedName>
        <fullName evidence="10">PHD-type domain-containing protein</fullName>
    </recommendedName>
</protein>
<evidence type="ECO:0000256" key="5">
    <source>
        <dbReference type="SAM" id="MobiDB-lite"/>
    </source>
</evidence>
<feature type="compositionally biased region" description="Low complexity" evidence="5">
    <location>
        <begin position="204"/>
        <end position="225"/>
    </location>
</feature>
<dbReference type="EMBL" id="JAWDJO010000214">
    <property type="protein sequence ID" value="KAL1889514.1"/>
    <property type="molecule type" value="Genomic_DNA"/>
</dbReference>
<feature type="compositionally biased region" description="Low complexity" evidence="5">
    <location>
        <begin position="824"/>
        <end position="840"/>
    </location>
</feature>
<evidence type="ECO:0008006" key="10">
    <source>
        <dbReference type="Google" id="ProtNLM"/>
    </source>
</evidence>
<feature type="compositionally biased region" description="Acidic residues" evidence="5">
    <location>
        <begin position="632"/>
        <end position="642"/>
    </location>
</feature>
<dbReference type="Proteomes" id="UP001583280">
    <property type="component" value="Unassembled WGS sequence"/>
</dbReference>
<evidence type="ECO:0000259" key="6">
    <source>
        <dbReference type="PROSITE" id="PS50016"/>
    </source>
</evidence>
<feature type="region of interest" description="Disordered" evidence="5">
    <location>
        <begin position="1"/>
        <end position="49"/>
    </location>
</feature>
<proteinExistence type="predicted"/>
<evidence type="ECO:0000259" key="7">
    <source>
        <dbReference type="PROSITE" id="PS50873"/>
    </source>
</evidence>
<dbReference type="InterPro" id="IPR019787">
    <property type="entry name" value="Znf_PHD-finger"/>
</dbReference>
<feature type="domain" description="Plant heme peroxidase family profile" evidence="7">
    <location>
        <begin position="1337"/>
        <end position="1574"/>
    </location>
</feature>
<evidence type="ECO:0000313" key="9">
    <source>
        <dbReference type="Proteomes" id="UP001583280"/>
    </source>
</evidence>
<dbReference type="InterPro" id="IPR013083">
    <property type="entry name" value="Znf_RING/FYVE/PHD"/>
</dbReference>
<feature type="compositionally biased region" description="Low complexity" evidence="5">
    <location>
        <begin position="611"/>
        <end position="624"/>
    </location>
</feature>
<evidence type="ECO:0000313" key="8">
    <source>
        <dbReference type="EMBL" id="KAL1889514.1"/>
    </source>
</evidence>
<feature type="compositionally biased region" description="Low complexity" evidence="5">
    <location>
        <begin position="680"/>
        <end position="692"/>
    </location>
</feature>
<feature type="compositionally biased region" description="Low complexity" evidence="5">
    <location>
        <begin position="758"/>
        <end position="795"/>
    </location>
</feature>